<comment type="subunit">
    <text evidence="9">Part of the signal recognition particle protein translocation system, which is composed of SRP and FtsY.</text>
</comment>
<evidence type="ECO:0000313" key="13">
    <source>
        <dbReference type="EMBL" id="SDA49903.1"/>
    </source>
</evidence>
<dbReference type="Gene3D" id="1.10.260.30">
    <property type="entry name" value="Signal recognition particle, SRP54 subunit, M-domain"/>
    <property type="match status" value="1"/>
</dbReference>
<feature type="domain" description="Signal recognition particle SRP54 helical bundle" evidence="12">
    <location>
        <begin position="2"/>
        <end position="87"/>
    </location>
</feature>
<organism evidence="13 14">
    <name type="scientific">Allisonella histaminiformans</name>
    <dbReference type="NCBI Taxonomy" id="209880"/>
    <lineage>
        <taxon>Bacteria</taxon>
        <taxon>Bacillati</taxon>
        <taxon>Bacillota</taxon>
        <taxon>Negativicutes</taxon>
        <taxon>Veillonellales</taxon>
        <taxon>Veillonellaceae</taxon>
        <taxon>Allisonella</taxon>
    </lineage>
</organism>
<dbReference type="AlphaFoldDB" id="A0A1G5VVK8"/>
<name>A0A1G5VVK8_9FIRM</name>
<dbReference type="EC" id="3.6.5.4" evidence="9"/>
<dbReference type="InterPro" id="IPR004125">
    <property type="entry name" value="Signal_recog_particle_SRP54_M"/>
</dbReference>
<dbReference type="STRING" id="209880.SAMN02910343_00918"/>
<comment type="subcellular location">
    <subcellularLocation>
        <location evidence="9">Cytoplasm</location>
    </subcellularLocation>
    <text evidence="9">The SRP-RNC complex is targeted to the cytoplasmic membrane.</text>
</comment>
<keyword evidence="5 9" id="KW-0342">GTP-binding</keyword>
<dbReference type="InterPro" id="IPR000897">
    <property type="entry name" value="SRP54_GTPase_dom"/>
</dbReference>
<dbReference type="InterPro" id="IPR003593">
    <property type="entry name" value="AAA+_ATPase"/>
</dbReference>
<feature type="binding site" evidence="9">
    <location>
        <begin position="248"/>
        <end position="251"/>
    </location>
    <ligand>
        <name>GTP</name>
        <dbReference type="ChEBI" id="CHEBI:37565"/>
    </ligand>
</feature>
<keyword evidence="3 9" id="KW-0378">Hydrolase</keyword>
<evidence type="ECO:0000256" key="8">
    <source>
        <dbReference type="ARBA" id="ARBA00048027"/>
    </source>
</evidence>
<evidence type="ECO:0000313" key="14">
    <source>
        <dbReference type="Proteomes" id="UP000199689"/>
    </source>
</evidence>
<dbReference type="SMART" id="SM00963">
    <property type="entry name" value="SRP54_N"/>
    <property type="match status" value="1"/>
</dbReference>
<dbReference type="CDD" id="cd18539">
    <property type="entry name" value="SRP_G"/>
    <property type="match status" value="1"/>
</dbReference>
<feature type="domain" description="SRP54-type proteins GTP-binding" evidence="11">
    <location>
        <begin position="101"/>
        <end position="297"/>
    </location>
</feature>
<dbReference type="GO" id="GO:0006614">
    <property type="term" value="P:SRP-dependent cotranslational protein targeting to membrane"/>
    <property type="evidence" value="ECO:0007669"/>
    <property type="project" value="InterPro"/>
</dbReference>
<dbReference type="PANTHER" id="PTHR11564">
    <property type="entry name" value="SIGNAL RECOGNITION PARTICLE 54K PROTEIN SRP54"/>
    <property type="match status" value="1"/>
</dbReference>
<keyword evidence="14" id="KW-1185">Reference proteome</keyword>
<dbReference type="InterPro" id="IPR013822">
    <property type="entry name" value="Signal_recog_particl_SRP54_hlx"/>
</dbReference>
<comment type="function">
    <text evidence="9">Involved in targeting and insertion of nascent membrane proteins into the cytoplasmic membrane. Binds to the hydrophobic signal sequence of the ribosome-nascent chain (RNC) as it emerges from the ribosomes. The SRP-RNC complex is then targeted to the cytoplasmic membrane where it interacts with the SRP receptor FtsY.</text>
</comment>
<evidence type="ECO:0000256" key="5">
    <source>
        <dbReference type="ARBA" id="ARBA00023134"/>
    </source>
</evidence>
<evidence type="ECO:0000259" key="12">
    <source>
        <dbReference type="SMART" id="SM00963"/>
    </source>
</evidence>
<dbReference type="InterPro" id="IPR022941">
    <property type="entry name" value="SRP54"/>
</dbReference>
<dbReference type="InterPro" id="IPR042101">
    <property type="entry name" value="SRP54_N_sf"/>
</dbReference>
<dbReference type="Proteomes" id="UP000199689">
    <property type="component" value="Unassembled WGS sequence"/>
</dbReference>
<dbReference type="Pfam" id="PF02978">
    <property type="entry name" value="SRP_SPB"/>
    <property type="match status" value="1"/>
</dbReference>
<sequence>MPFENLGDRLRNAFKDLRGKGKLSADDIDNALREVRKSLLEADVNFKVAKKFIADVREKALGEEVFGSLKPDQTVIKIVRDELTALLGGTQTKITLSSTGLTVIMLVGLQGAGKTTTAGKLALMLKKKGKNPMLAACDVYRPAAIKQLQVLGEQVKVPVYAEEDSHEPVEIARHAVDEARRLGRDVVILDTAGRLTIDEALMEELRQIKSKVHPHEILLVLDSMTGQDAVTTAKAFDDSLGIDGTILTKLDGDARGGAALSIKAVTGKPIKLIGVSEKLDGGLEEFYPNRMASRILDLGDLETLIDKAKTVVDEEEMKDAAQRLSKGEFSLDDFLHQLHQIKKLGSFQSILGLIPGMGQYKEALKQIDFDGKEMKHLEAIIYSMTPEERRKPEILNGSRRKRIADGSGTRIQDVNRLVKQFKEMKKQMKRMRNGKRINPSLLGNGFPGMFHR</sequence>
<dbReference type="GO" id="GO:0048500">
    <property type="term" value="C:signal recognition particle"/>
    <property type="evidence" value="ECO:0007669"/>
    <property type="project" value="UniProtKB-UniRule"/>
</dbReference>
<dbReference type="SUPFAM" id="SSF52540">
    <property type="entry name" value="P-loop containing nucleoside triphosphate hydrolases"/>
    <property type="match status" value="1"/>
</dbReference>
<comment type="catalytic activity">
    <reaction evidence="8 9">
        <text>GTP + H2O = GDP + phosphate + H(+)</text>
        <dbReference type="Rhea" id="RHEA:19669"/>
        <dbReference type="ChEBI" id="CHEBI:15377"/>
        <dbReference type="ChEBI" id="CHEBI:15378"/>
        <dbReference type="ChEBI" id="CHEBI:37565"/>
        <dbReference type="ChEBI" id="CHEBI:43474"/>
        <dbReference type="ChEBI" id="CHEBI:58189"/>
        <dbReference type="EC" id="3.6.5.4"/>
    </reaction>
</comment>
<dbReference type="FunFam" id="3.40.50.300:FF:000022">
    <property type="entry name" value="Signal recognition particle 54 kDa subunit"/>
    <property type="match status" value="1"/>
</dbReference>
<dbReference type="Gene3D" id="3.40.50.300">
    <property type="entry name" value="P-loop containing nucleotide triphosphate hydrolases"/>
    <property type="match status" value="1"/>
</dbReference>
<dbReference type="SMART" id="SM00962">
    <property type="entry name" value="SRP54"/>
    <property type="match status" value="1"/>
</dbReference>
<evidence type="ECO:0000256" key="6">
    <source>
        <dbReference type="ARBA" id="ARBA00023135"/>
    </source>
</evidence>
<dbReference type="Pfam" id="PF02881">
    <property type="entry name" value="SRP54_N"/>
    <property type="match status" value="1"/>
</dbReference>
<evidence type="ECO:0000256" key="3">
    <source>
        <dbReference type="ARBA" id="ARBA00022801"/>
    </source>
</evidence>
<comment type="domain">
    <text evidence="9">Composed of three domains: the N-terminal N domain, which is responsible for interactions with the ribosome, the central G domain, which binds GTP, and the C-terminal M domain, which binds the RNA and the signal sequence of the RNC.</text>
</comment>
<evidence type="ECO:0000256" key="2">
    <source>
        <dbReference type="ARBA" id="ARBA00022741"/>
    </source>
</evidence>
<dbReference type="InterPro" id="IPR027417">
    <property type="entry name" value="P-loop_NTPase"/>
</dbReference>
<dbReference type="PANTHER" id="PTHR11564:SF5">
    <property type="entry name" value="SIGNAL RECOGNITION PARTICLE SUBUNIT SRP54"/>
    <property type="match status" value="1"/>
</dbReference>
<dbReference type="EMBL" id="FMXA01000010">
    <property type="protein sequence ID" value="SDA49903.1"/>
    <property type="molecule type" value="Genomic_DNA"/>
</dbReference>
<evidence type="ECO:0000259" key="10">
    <source>
        <dbReference type="SMART" id="SM00382"/>
    </source>
</evidence>
<dbReference type="HAMAP" id="MF_00306">
    <property type="entry name" value="SRP54"/>
    <property type="match status" value="1"/>
</dbReference>
<dbReference type="GO" id="GO:0003924">
    <property type="term" value="F:GTPase activity"/>
    <property type="evidence" value="ECO:0007669"/>
    <property type="project" value="UniProtKB-UniRule"/>
</dbReference>
<comment type="similarity">
    <text evidence="1 9">Belongs to the GTP-binding SRP family. SRP54 subfamily.</text>
</comment>
<dbReference type="InterPro" id="IPR004780">
    <property type="entry name" value="SRP"/>
</dbReference>
<dbReference type="GO" id="GO:0005525">
    <property type="term" value="F:GTP binding"/>
    <property type="evidence" value="ECO:0007669"/>
    <property type="project" value="UniProtKB-UniRule"/>
</dbReference>
<evidence type="ECO:0000256" key="7">
    <source>
        <dbReference type="ARBA" id="ARBA00023274"/>
    </source>
</evidence>
<keyword evidence="4 9" id="KW-0694">RNA-binding</keyword>
<dbReference type="GO" id="GO:0008312">
    <property type="term" value="F:7S RNA binding"/>
    <property type="evidence" value="ECO:0007669"/>
    <property type="project" value="InterPro"/>
</dbReference>
<keyword evidence="9" id="KW-0963">Cytoplasm</keyword>
<feature type="binding site" evidence="9">
    <location>
        <begin position="108"/>
        <end position="115"/>
    </location>
    <ligand>
        <name>GTP</name>
        <dbReference type="ChEBI" id="CHEBI:37565"/>
    </ligand>
</feature>
<reference evidence="13 14" key="1">
    <citation type="submission" date="2016-10" db="EMBL/GenBank/DDBJ databases">
        <authorList>
            <person name="de Groot N.N."/>
        </authorList>
    </citation>
    <scope>NUCLEOTIDE SEQUENCE [LARGE SCALE GENOMIC DNA]</scope>
    <source>
        <strain evidence="13 14">DSM 15230</strain>
    </source>
</reference>
<evidence type="ECO:0000256" key="9">
    <source>
        <dbReference type="HAMAP-Rule" id="MF_00306"/>
    </source>
</evidence>
<dbReference type="Gene3D" id="1.20.120.140">
    <property type="entry name" value="Signal recognition particle SRP54, nucleotide-binding domain"/>
    <property type="match status" value="1"/>
</dbReference>
<dbReference type="SUPFAM" id="SSF47446">
    <property type="entry name" value="Signal peptide-binding domain"/>
    <property type="match status" value="1"/>
</dbReference>
<accession>A0A1G5VVK8</accession>
<proteinExistence type="inferred from homology"/>
<dbReference type="NCBIfam" id="TIGR00959">
    <property type="entry name" value="ffh"/>
    <property type="match status" value="1"/>
</dbReference>
<protein>
    <recommendedName>
        <fullName evidence="9">Signal recognition particle protein</fullName>
        <ecNumber evidence="9">3.6.5.4</ecNumber>
    </recommendedName>
    <alternativeName>
        <fullName evidence="9">Fifty-four homolog</fullName>
    </alternativeName>
</protein>
<evidence type="ECO:0000256" key="1">
    <source>
        <dbReference type="ARBA" id="ARBA00005450"/>
    </source>
</evidence>
<dbReference type="GeneID" id="87755945"/>
<dbReference type="OrthoDB" id="9804720at2"/>
<keyword evidence="2 9" id="KW-0547">Nucleotide-binding</keyword>
<dbReference type="Pfam" id="PF00448">
    <property type="entry name" value="SRP54"/>
    <property type="match status" value="1"/>
</dbReference>
<gene>
    <name evidence="9" type="primary">ffh</name>
    <name evidence="13" type="ORF">SAMN02910343_00918</name>
</gene>
<dbReference type="RefSeq" id="WP_091364346.1">
    <property type="nucleotide sequence ID" value="NZ_FMXA01000010.1"/>
</dbReference>
<dbReference type="SMART" id="SM00382">
    <property type="entry name" value="AAA"/>
    <property type="match status" value="1"/>
</dbReference>
<keyword evidence="6 9" id="KW-0733">Signal recognition particle</keyword>
<keyword evidence="7 9" id="KW-0687">Ribonucleoprotein</keyword>
<evidence type="ECO:0000256" key="4">
    <source>
        <dbReference type="ARBA" id="ARBA00022884"/>
    </source>
</evidence>
<dbReference type="InterPro" id="IPR036891">
    <property type="entry name" value="Signal_recog_part_SRP54_M_sf"/>
</dbReference>
<evidence type="ECO:0000259" key="11">
    <source>
        <dbReference type="SMART" id="SM00962"/>
    </source>
</evidence>
<feature type="domain" description="AAA+ ATPase" evidence="10">
    <location>
        <begin position="100"/>
        <end position="247"/>
    </location>
</feature>
<feature type="binding site" evidence="9">
    <location>
        <begin position="190"/>
        <end position="194"/>
    </location>
    <ligand>
        <name>GTP</name>
        <dbReference type="ChEBI" id="CHEBI:37565"/>
    </ligand>
</feature>